<sequence>MALMAQTLSHQCFHNYQQLYVNTKKPKNLLHSLSLPKPCFSISTKTRYKSSTASAVTPSSQHNPQLTLSQNITKLCEFGDLDEALLLLQQNNEIHTEKYEQAIAVNTLLQSCGKRKDIEMGRKVHSFVSELS</sequence>
<evidence type="ECO:0000313" key="1">
    <source>
        <dbReference type="EMBL" id="RZC58417.1"/>
    </source>
</evidence>
<reference evidence="1 2" key="1">
    <citation type="journal article" date="2018" name="Science">
        <title>The opium poppy genome and morphinan production.</title>
        <authorList>
            <person name="Guo L."/>
            <person name="Winzer T."/>
            <person name="Yang X."/>
            <person name="Li Y."/>
            <person name="Ning Z."/>
            <person name="He Z."/>
            <person name="Teodor R."/>
            <person name="Lu Y."/>
            <person name="Bowser T.A."/>
            <person name="Graham I.A."/>
            <person name="Ye K."/>
        </authorList>
    </citation>
    <scope>NUCLEOTIDE SEQUENCE [LARGE SCALE GENOMIC DNA]</scope>
    <source>
        <strain evidence="2">cv. HN1</strain>
        <tissue evidence="1">Leaves</tissue>
    </source>
</reference>
<gene>
    <name evidence="1" type="ORF">C5167_005727</name>
</gene>
<dbReference type="Proteomes" id="UP000316621">
    <property type="component" value="Chromosome 4"/>
</dbReference>
<evidence type="ECO:0000313" key="2">
    <source>
        <dbReference type="Proteomes" id="UP000316621"/>
    </source>
</evidence>
<dbReference type="Gramene" id="RZC58417">
    <property type="protein sequence ID" value="RZC58417"/>
    <property type="gene ID" value="C5167_005727"/>
</dbReference>
<dbReference type="EMBL" id="CM010718">
    <property type="protein sequence ID" value="RZC58417.1"/>
    <property type="molecule type" value="Genomic_DNA"/>
</dbReference>
<accession>A0A4Y7JC76</accession>
<protein>
    <submittedName>
        <fullName evidence="1">Uncharacterized protein</fullName>
    </submittedName>
</protein>
<proteinExistence type="predicted"/>
<name>A0A4Y7JC76_PAPSO</name>
<keyword evidence="2" id="KW-1185">Reference proteome</keyword>
<dbReference type="AlphaFoldDB" id="A0A4Y7JC76"/>
<organism evidence="1 2">
    <name type="scientific">Papaver somniferum</name>
    <name type="common">Opium poppy</name>
    <dbReference type="NCBI Taxonomy" id="3469"/>
    <lineage>
        <taxon>Eukaryota</taxon>
        <taxon>Viridiplantae</taxon>
        <taxon>Streptophyta</taxon>
        <taxon>Embryophyta</taxon>
        <taxon>Tracheophyta</taxon>
        <taxon>Spermatophyta</taxon>
        <taxon>Magnoliopsida</taxon>
        <taxon>Ranunculales</taxon>
        <taxon>Papaveraceae</taxon>
        <taxon>Papaveroideae</taxon>
        <taxon>Papaver</taxon>
    </lineage>
</organism>